<sequence>MAESKTDSDIFSKSGPSHLKSIDWTDLSHQTAVAASLVKGVSVLERLGPNSQAEPWWESFNFTLLEKLVNEDDDNNAIYGAIFEYQDTHLELSQRYVIAFRGTILKWKTRADIILISALLSINSMTPPQSRTPSTKSKLWWKNTTTTKMFGLLDTL</sequence>
<dbReference type="AlphaFoldDB" id="V4M5N9"/>
<dbReference type="Gramene" id="ESQ51539">
    <property type="protein sequence ID" value="ESQ51539"/>
    <property type="gene ID" value="EUTSA_v10017864mg"/>
</dbReference>
<dbReference type="KEGG" id="eus:EUTSA_v10017864mg"/>
<dbReference type="PANTHER" id="PTHR31479:SF14">
    <property type="entry name" value="GB|AAD29063.1"/>
    <property type="match status" value="1"/>
</dbReference>
<dbReference type="STRING" id="72664.V4M5N9"/>
<evidence type="ECO:0000313" key="2">
    <source>
        <dbReference type="Proteomes" id="UP000030689"/>
    </source>
</evidence>
<gene>
    <name evidence="1" type="ORF">EUTSA_v10017864mg</name>
</gene>
<dbReference type="PANTHER" id="PTHR31479">
    <property type="entry name" value="ALPHA/BETA-HYDROLASES SUPERFAMILY PROTEIN"/>
    <property type="match status" value="1"/>
</dbReference>
<evidence type="ECO:0000313" key="1">
    <source>
        <dbReference type="EMBL" id="ESQ51539.1"/>
    </source>
</evidence>
<dbReference type="EMBL" id="KI517385">
    <property type="protein sequence ID" value="ESQ51539.1"/>
    <property type="molecule type" value="Genomic_DNA"/>
</dbReference>
<accession>V4M5N9</accession>
<keyword evidence="2" id="KW-1185">Reference proteome</keyword>
<organism evidence="1 2">
    <name type="scientific">Eutrema salsugineum</name>
    <name type="common">Saltwater cress</name>
    <name type="synonym">Sisymbrium salsugineum</name>
    <dbReference type="NCBI Taxonomy" id="72664"/>
    <lineage>
        <taxon>Eukaryota</taxon>
        <taxon>Viridiplantae</taxon>
        <taxon>Streptophyta</taxon>
        <taxon>Embryophyta</taxon>
        <taxon>Tracheophyta</taxon>
        <taxon>Spermatophyta</taxon>
        <taxon>Magnoliopsida</taxon>
        <taxon>eudicotyledons</taxon>
        <taxon>Gunneridae</taxon>
        <taxon>Pentapetalae</taxon>
        <taxon>rosids</taxon>
        <taxon>malvids</taxon>
        <taxon>Brassicales</taxon>
        <taxon>Brassicaceae</taxon>
        <taxon>Eutremeae</taxon>
        <taxon>Eutrema</taxon>
    </lineage>
</organism>
<dbReference type="OMA" id="NQHEAHA"/>
<reference evidence="1 2" key="1">
    <citation type="journal article" date="2013" name="Front. Plant Sci.">
        <title>The Reference Genome of the Halophytic Plant Eutrema salsugineum.</title>
        <authorList>
            <person name="Yang R."/>
            <person name="Jarvis D.E."/>
            <person name="Chen H."/>
            <person name="Beilstein M.A."/>
            <person name="Grimwood J."/>
            <person name="Jenkins J."/>
            <person name="Shu S."/>
            <person name="Prochnik S."/>
            <person name="Xin M."/>
            <person name="Ma C."/>
            <person name="Schmutz J."/>
            <person name="Wing R.A."/>
            <person name="Mitchell-Olds T."/>
            <person name="Schumaker K.S."/>
            <person name="Wang X."/>
        </authorList>
    </citation>
    <scope>NUCLEOTIDE SEQUENCE [LARGE SCALE GENOMIC DNA]</scope>
</reference>
<name>V4M5N9_EUTSA</name>
<proteinExistence type="predicted"/>
<protein>
    <submittedName>
        <fullName evidence="1">Uncharacterized protein</fullName>
    </submittedName>
</protein>
<dbReference type="Proteomes" id="UP000030689">
    <property type="component" value="Unassembled WGS sequence"/>
</dbReference>